<dbReference type="SMART" id="SM00256">
    <property type="entry name" value="FBOX"/>
    <property type="match status" value="1"/>
</dbReference>
<dbReference type="InterPro" id="IPR036047">
    <property type="entry name" value="F-box-like_dom_sf"/>
</dbReference>
<reference evidence="4" key="1">
    <citation type="journal article" date="2006" name="Science">
        <title>Ancient noncoding elements conserved in the human genome.</title>
        <authorList>
            <person name="Venkatesh B."/>
            <person name="Kirkness E.F."/>
            <person name="Loh Y.H."/>
            <person name="Halpern A.L."/>
            <person name="Lee A.P."/>
            <person name="Johnson J."/>
            <person name="Dandona N."/>
            <person name="Viswanathan L.D."/>
            <person name="Tay A."/>
            <person name="Venter J.C."/>
            <person name="Strausberg R.L."/>
            <person name="Brenner S."/>
        </authorList>
    </citation>
    <scope>NUCLEOTIDE SEQUENCE [LARGE SCALE GENOMIC DNA]</scope>
</reference>
<dbReference type="RefSeq" id="XP_007891328.1">
    <property type="nucleotide sequence ID" value="XM_007893137.2"/>
</dbReference>
<evidence type="ECO:0000313" key="4">
    <source>
        <dbReference type="Proteomes" id="UP000314986"/>
    </source>
</evidence>
<dbReference type="InterPro" id="IPR001810">
    <property type="entry name" value="F-box_dom"/>
</dbReference>
<dbReference type="GeneTree" id="ENSGT00940000156973"/>
<dbReference type="Proteomes" id="UP000314986">
    <property type="component" value="Unassembled WGS sequence"/>
</dbReference>
<reference evidence="4" key="2">
    <citation type="journal article" date="2007" name="PLoS Biol.">
        <title>Survey sequencing and comparative analysis of the elephant shark (Callorhinchus milii) genome.</title>
        <authorList>
            <person name="Venkatesh B."/>
            <person name="Kirkness E.F."/>
            <person name="Loh Y.H."/>
            <person name="Halpern A.L."/>
            <person name="Lee A.P."/>
            <person name="Johnson J."/>
            <person name="Dandona N."/>
            <person name="Viswanathan L.D."/>
            <person name="Tay A."/>
            <person name="Venter J.C."/>
            <person name="Strausberg R.L."/>
            <person name="Brenner S."/>
        </authorList>
    </citation>
    <scope>NUCLEOTIDE SEQUENCE [LARGE SCALE GENOMIC DNA]</scope>
</reference>
<dbReference type="CTD" id="64839"/>
<dbReference type="InParanoid" id="A0A4W3JL41"/>
<gene>
    <name evidence="3" type="primary">fbxl17</name>
</gene>
<dbReference type="SMART" id="SM00367">
    <property type="entry name" value="LRR_CC"/>
    <property type="match status" value="10"/>
</dbReference>
<dbReference type="Gene3D" id="3.80.10.10">
    <property type="entry name" value="Ribonuclease Inhibitor"/>
    <property type="match status" value="2"/>
</dbReference>
<dbReference type="SUPFAM" id="SSF52047">
    <property type="entry name" value="RNI-like"/>
    <property type="match status" value="1"/>
</dbReference>
<dbReference type="RefSeq" id="XP_042189976.1">
    <property type="nucleotide sequence ID" value="XM_042334042.1"/>
</dbReference>
<name>A0A4W3JL41_CALMI</name>
<dbReference type="Ensembl" id="ENSCMIT00000043899.1">
    <property type="protein sequence ID" value="ENSCMIP00000043277.1"/>
    <property type="gene ID" value="ENSCMIG00000017962.1"/>
</dbReference>
<sequence length="588" mass="66184">MGHFLSKNGKRVKKRRRKFRKNCFLHGPCMLCFIVHNTSVLDEDQFESASKLAEHYAALKTSEECAKFLLSPKELAIWEEQGKNLLSSVPAKLIRPPLFRTISSEYSEMPVCKRKCAGVQKCTPCKLPRSTVEGAPETGSNNDLAQRQSPVCTLPTSTVECTNVGLHVDMGDCSSLLQCPVSPLGPEDNELVPRGNLKDLRMESELPNINQLPSSILLKVFSHLSLKERCLSASLVCKYWRDLGLDFQFWKQLDLSGRQQINDEILTRIAAKSRNTMQINISDCRNISDTGVNSIASQSPGLHKYIAYRCKQLSDDSLIGIASHCPFLQKVHVGNQDQLTDESLRQLGENCPDVMDIHFGQCYKITDEGMVALAKGCRRLQKIYMQENKLVTDKSVKAFAEHCPQLQYVGFMGCSVTSQGVIHLTRLKELVSLDLRHITELNNETVMEVVKKCKHLSSLNLCLNWSINDRCVEFVAKEGQSLKELYLVSCKITDYALIAIGQYSTTIETVDVGWCKEITDKGATQISQSSKSLRYLGLMRCDKVNEDTVERLVQEYPHITFSTVMQDCKRTLERAYQMGWIPNTSTAS</sequence>
<protein>
    <submittedName>
        <fullName evidence="3">F-box and leucine rich repeat protein 17</fullName>
    </submittedName>
</protein>
<dbReference type="PANTHER" id="PTHR13382:SF72">
    <property type="entry name" value="F-BOX AND LEUCINE-RICH REPEAT PROTEIN 17"/>
    <property type="match status" value="1"/>
</dbReference>
<dbReference type="RefSeq" id="XP_042189972.1">
    <property type="nucleotide sequence ID" value="XM_042334038.1"/>
</dbReference>
<reference evidence="3" key="4">
    <citation type="submission" date="2025-08" db="UniProtKB">
        <authorList>
            <consortium name="Ensembl"/>
        </authorList>
    </citation>
    <scope>IDENTIFICATION</scope>
</reference>
<keyword evidence="1" id="KW-0833">Ubl conjugation pathway</keyword>
<dbReference type="CDD" id="cd22092">
    <property type="entry name" value="F-box_FBXO13"/>
    <property type="match status" value="1"/>
</dbReference>
<dbReference type="Pfam" id="PF25372">
    <property type="entry name" value="DUF7885"/>
    <property type="match status" value="1"/>
</dbReference>
<dbReference type="InterPro" id="IPR057207">
    <property type="entry name" value="FBXL15_LRR"/>
</dbReference>
<dbReference type="KEGG" id="cmk:103178408"/>
<organism evidence="3 4">
    <name type="scientific">Callorhinchus milii</name>
    <name type="common">Ghost shark</name>
    <dbReference type="NCBI Taxonomy" id="7868"/>
    <lineage>
        <taxon>Eukaryota</taxon>
        <taxon>Metazoa</taxon>
        <taxon>Chordata</taxon>
        <taxon>Craniata</taxon>
        <taxon>Vertebrata</taxon>
        <taxon>Chondrichthyes</taxon>
        <taxon>Holocephali</taxon>
        <taxon>Chimaeriformes</taxon>
        <taxon>Callorhinchidae</taxon>
        <taxon>Callorhinchus</taxon>
    </lineage>
</organism>
<dbReference type="FunFam" id="1.20.1280.50:FF:000038">
    <property type="entry name" value="F-box/LRR-repeat protein 17 isoform X3"/>
    <property type="match status" value="1"/>
</dbReference>
<dbReference type="STRING" id="7868.ENSCMIP00000043277"/>
<evidence type="ECO:0000259" key="2">
    <source>
        <dbReference type="PROSITE" id="PS50181"/>
    </source>
</evidence>
<dbReference type="InterPro" id="IPR006553">
    <property type="entry name" value="Leu-rich_rpt_Cys-con_subtyp"/>
</dbReference>
<dbReference type="RefSeq" id="XP_042189979.1">
    <property type="nucleotide sequence ID" value="XM_042334045.1"/>
</dbReference>
<reference evidence="3" key="5">
    <citation type="submission" date="2025-09" db="UniProtKB">
        <authorList>
            <consortium name="Ensembl"/>
        </authorList>
    </citation>
    <scope>IDENTIFICATION</scope>
</reference>
<dbReference type="PROSITE" id="PS50181">
    <property type="entry name" value="FBOX"/>
    <property type="match status" value="1"/>
</dbReference>
<dbReference type="FunFam" id="3.80.10.10:FF:000161">
    <property type="entry name" value="F-box/LRR-repeat protein 17 isoform X1"/>
    <property type="match status" value="1"/>
</dbReference>
<dbReference type="InterPro" id="IPR050648">
    <property type="entry name" value="F-box_LRR-repeat"/>
</dbReference>
<dbReference type="AlphaFoldDB" id="A0A4W3JL41"/>
<feature type="domain" description="F-box" evidence="2">
    <location>
        <begin position="206"/>
        <end position="253"/>
    </location>
</feature>
<dbReference type="GeneID" id="103178408"/>
<evidence type="ECO:0000256" key="1">
    <source>
        <dbReference type="ARBA" id="ARBA00022786"/>
    </source>
</evidence>
<dbReference type="OrthoDB" id="550575at2759"/>
<keyword evidence="4" id="KW-1185">Reference proteome</keyword>
<accession>A0A4W3JL41</accession>
<dbReference type="SUPFAM" id="SSF81383">
    <property type="entry name" value="F-box domain"/>
    <property type="match status" value="1"/>
</dbReference>
<evidence type="ECO:0000313" key="3">
    <source>
        <dbReference type="Ensembl" id="ENSCMIP00000043277.1"/>
    </source>
</evidence>
<dbReference type="GO" id="GO:0005737">
    <property type="term" value="C:cytoplasm"/>
    <property type="evidence" value="ECO:0007669"/>
    <property type="project" value="TreeGrafter"/>
</dbReference>
<dbReference type="PANTHER" id="PTHR13382">
    <property type="entry name" value="MITOCHONDRIAL ATP SYNTHASE COUPLING FACTOR B"/>
    <property type="match status" value="1"/>
</dbReference>
<dbReference type="Pfam" id="PF12937">
    <property type="entry name" value="F-box-like"/>
    <property type="match status" value="1"/>
</dbReference>
<reference evidence="4" key="3">
    <citation type="journal article" date="2014" name="Nature">
        <title>Elephant shark genome provides unique insights into gnathostome evolution.</title>
        <authorList>
            <consortium name="International Elephant Shark Genome Sequencing Consortium"/>
            <person name="Venkatesh B."/>
            <person name="Lee A.P."/>
            <person name="Ravi V."/>
            <person name="Maurya A.K."/>
            <person name="Lian M.M."/>
            <person name="Swann J.B."/>
            <person name="Ohta Y."/>
            <person name="Flajnik M.F."/>
            <person name="Sutoh Y."/>
            <person name="Kasahara M."/>
            <person name="Hoon S."/>
            <person name="Gangu V."/>
            <person name="Roy S.W."/>
            <person name="Irimia M."/>
            <person name="Korzh V."/>
            <person name="Kondrychyn I."/>
            <person name="Lim Z.W."/>
            <person name="Tay B.H."/>
            <person name="Tohari S."/>
            <person name="Kong K.W."/>
            <person name="Ho S."/>
            <person name="Lorente-Galdos B."/>
            <person name="Quilez J."/>
            <person name="Marques-Bonet T."/>
            <person name="Raney B.J."/>
            <person name="Ingham P.W."/>
            <person name="Tay A."/>
            <person name="Hillier L.W."/>
            <person name="Minx P."/>
            <person name="Boehm T."/>
            <person name="Wilson R.K."/>
            <person name="Brenner S."/>
            <person name="Warren W.C."/>
        </authorList>
    </citation>
    <scope>NUCLEOTIDE SEQUENCE [LARGE SCALE GENOMIC DNA]</scope>
</reference>
<dbReference type="InterPro" id="IPR032675">
    <property type="entry name" value="LRR_dom_sf"/>
</dbReference>
<proteinExistence type="predicted"/>